<accession>A0A7J6WLK1</accession>
<dbReference type="PANTHER" id="PTHR46772">
    <property type="entry name" value="BHLH DOMAIN-CONTAINING PROTEIN"/>
    <property type="match status" value="1"/>
</dbReference>
<feature type="domain" description="BHLH" evidence="4">
    <location>
        <begin position="27"/>
        <end position="78"/>
    </location>
</feature>
<dbReference type="Gene3D" id="4.10.280.10">
    <property type="entry name" value="Helix-loop-helix DNA-binding domain"/>
    <property type="match status" value="1"/>
</dbReference>
<dbReference type="Proteomes" id="UP000554482">
    <property type="component" value="Unassembled WGS sequence"/>
</dbReference>
<feature type="region of interest" description="Disordered" evidence="3">
    <location>
        <begin position="1"/>
        <end position="34"/>
    </location>
</feature>
<keyword evidence="6" id="KW-1185">Reference proteome</keyword>
<dbReference type="GO" id="GO:0046983">
    <property type="term" value="F:protein dimerization activity"/>
    <property type="evidence" value="ECO:0007669"/>
    <property type="project" value="InterPro"/>
</dbReference>
<dbReference type="Pfam" id="PF00010">
    <property type="entry name" value="HLH"/>
    <property type="match status" value="1"/>
</dbReference>
<organism evidence="5 6">
    <name type="scientific">Thalictrum thalictroides</name>
    <name type="common">Rue-anemone</name>
    <name type="synonym">Anemone thalictroides</name>
    <dbReference type="NCBI Taxonomy" id="46969"/>
    <lineage>
        <taxon>Eukaryota</taxon>
        <taxon>Viridiplantae</taxon>
        <taxon>Streptophyta</taxon>
        <taxon>Embryophyta</taxon>
        <taxon>Tracheophyta</taxon>
        <taxon>Spermatophyta</taxon>
        <taxon>Magnoliopsida</taxon>
        <taxon>Ranunculales</taxon>
        <taxon>Ranunculaceae</taxon>
        <taxon>Thalictroideae</taxon>
        <taxon>Thalictrum</taxon>
    </lineage>
</organism>
<dbReference type="SUPFAM" id="SSF47459">
    <property type="entry name" value="HLH, helix-loop-helix DNA-binding domain"/>
    <property type="match status" value="1"/>
</dbReference>
<dbReference type="GO" id="GO:0003700">
    <property type="term" value="F:DNA-binding transcription factor activity"/>
    <property type="evidence" value="ECO:0007669"/>
    <property type="project" value="InterPro"/>
</dbReference>
<evidence type="ECO:0000313" key="5">
    <source>
        <dbReference type="EMBL" id="KAF5197817.1"/>
    </source>
</evidence>
<feature type="compositionally biased region" description="Basic and acidic residues" evidence="3">
    <location>
        <begin position="1"/>
        <end position="10"/>
    </location>
</feature>
<dbReference type="InterPro" id="IPR011598">
    <property type="entry name" value="bHLH_dom"/>
</dbReference>
<keyword evidence="1" id="KW-0805">Transcription regulation</keyword>
<protein>
    <recommendedName>
        <fullName evidence="4">BHLH domain-containing protein</fullName>
    </recommendedName>
</protein>
<comment type="caution">
    <text evidence="5">The sequence shown here is derived from an EMBL/GenBank/DDBJ whole genome shotgun (WGS) entry which is preliminary data.</text>
</comment>
<gene>
    <name evidence="5" type="ORF">FRX31_012596</name>
</gene>
<dbReference type="PANTHER" id="PTHR46772:SF8">
    <property type="entry name" value="TRANSCRIPTION FACTOR BHLH95"/>
    <property type="match status" value="1"/>
</dbReference>
<dbReference type="CDD" id="cd11393">
    <property type="entry name" value="bHLH_AtbHLH_like"/>
    <property type="match status" value="1"/>
</dbReference>
<dbReference type="OrthoDB" id="1923283at2759"/>
<dbReference type="AlphaFoldDB" id="A0A7J6WLK1"/>
<evidence type="ECO:0000259" key="4">
    <source>
        <dbReference type="PROSITE" id="PS50888"/>
    </source>
</evidence>
<dbReference type="PROSITE" id="PS50888">
    <property type="entry name" value="BHLH"/>
    <property type="match status" value="1"/>
</dbReference>
<proteinExistence type="predicted"/>
<evidence type="ECO:0000313" key="6">
    <source>
        <dbReference type="Proteomes" id="UP000554482"/>
    </source>
</evidence>
<name>A0A7J6WLK1_THATH</name>
<keyword evidence="2" id="KW-0804">Transcription</keyword>
<dbReference type="EMBL" id="JABWDY010014181">
    <property type="protein sequence ID" value="KAF5197817.1"/>
    <property type="molecule type" value="Genomic_DNA"/>
</dbReference>
<dbReference type="InterPro" id="IPR045239">
    <property type="entry name" value="bHLH95_bHLH"/>
</dbReference>
<reference evidence="5 6" key="1">
    <citation type="submission" date="2020-06" db="EMBL/GenBank/DDBJ databases">
        <title>Transcriptomic and genomic resources for Thalictrum thalictroides and T. hernandezii: Facilitating candidate gene discovery in an emerging model plant lineage.</title>
        <authorList>
            <person name="Arias T."/>
            <person name="Riano-Pachon D.M."/>
            <person name="Di Stilio V.S."/>
        </authorList>
    </citation>
    <scope>NUCLEOTIDE SEQUENCE [LARGE SCALE GENOMIC DNA]</scope>
    <source>
        <strain evidence="6">cv. WT478/WT964</strain>
        <tissue evidence="5">Leaves</tissue>
    </source>
</reference>
<dbReference type="InterPro" id="IPR036638">
    <property type="entry name" value="HLH_DNA-bd_sf"/>
</dbReference>
<evidence type="ECO:0000256" key="1">
    <source>
        <dbReference type="ARBA" id="ARBA00023015"/>
    </source>
</evidence>
<sequence>MKAKRIKDCETSSSEGKSTGSGGAPITPRERHKLAERERRKTMGELYLSLHSLLPHANRVRKEQSSILDEIIKYVPFAAAQLESLQKRMDSISLNRSNKTVVSPTIQVSDRNSLDSLNSSGYDISISPEHSVSVVIRVRGDRVNVSLIDSKGTSQGPLLLSSILDELEAHTLELVSSTHCRDGSKVLYHSECKISDGLKKSPAVLKKRLQELACKLHNLRKSSTLKRSFDQLD</sequence>
<dbReference type="GO" id="GO:0009960">
    <property type="term" value="P:endosperm development"/>
    <property type="evidence" value="ECO:0007669"/>
    <property type="project" value="InterPro"/>
</dbReference>
<dbReference type="InterPro" id="IPR044278">
    <property type="entry name" value="BHLH95-like"/>
</dbReference>
<evidence type="ECO:0000256" key="3">
    <source>
        <dbReference type="SAM" id="MobiDB-lite"/>
    </source>
</evidence>
<evidence type="ECO:0000256" key="2">
    <source>
        <dbReference type="ARBA" id="ARBA00023163"/>
    </source>
</evidence>